<organism evidence="1 2">
    <name type="scientific">Candidatus Enterousia intestinigallinarum</name>
    <dbReference type="NCBI Taxonomy" id="2840790"/>
    <lineage>
        <taxon>Bacteria</taxon>
        <taxon>Pseudomonadati</taxon>
        <taxon>Pseudomonadota</taxon>
        <taxon>Alphaproteobacteria</taxon>
        <taxon>Candidatus Enterousia</taxon>
    </lineage>
</organism>
<name>A0A9D1FFU0_9PROT</name>
<accession>A0A9D1FFU0</accession>
<dbReference type="Proteomes" id="UP000886742">
    <property type="component" value="Unassembled WGS sequence"/>
</dbReference>
<evidence type="ECO:0000313" key="2">
    <source>
        <dbReference type="Proteomes" id="UP000886742"/>
    </source>
</evidence>
<reference evidence="1" key="1">
    <citation type="submission" date="2020-10" db="EMBL/GenBank/DDBJ databases">
        <authorList>
            <person name="Gilroy R."/>
        </authorList>
    </citation>
    <scope>NUCLEOTIDE SEQUENCE</scope>
    <source>
        <strain evidence="1">ChiGjej3B3-5194</strain>
    </source>
</reference>
<evidence type="ECO:0008006" key="3">
    <source>
        <dbReference type="Google" id="ProtNLM"/>
    </source>
</evidence>
<proteinExistence type="predicted"/>
<gene>
    <name evidence="1" type="ORF">IAD02_03290</name>
</gene>
<evidence type="ECO:0000313" key="1">
    <source>
        <dbReference type="EMBL" id="HIS70984.1"/>
    </source>
</evidence>
<reference evidence="1" key="2">
    <citation type="journal article" date="2021" name="PeerJ">
        <title>Extensive microbial diversity within the chicken gut microbiome revealed by metagenomics and culture.</title>
        <authorList>
            <person name="Gilroy R."/>
            <person name="Ravi A."/>
            <person name="Getino M."/>
            <person name="Pursley I."/>
            <person name="Horton D.L."/>
            <person name="Alikhan N.F."/>
            <person name="Baker D."/>
            <person name="Gharbi K."/>
            <person name="Hall N."/>
            <person name="Watson M."/>
            <person name="Adriaenssens E.M."/>
            <person name="Foster-Nyarko E."/>
            <person name="Jarju S."/>
            <person name="Secka A."/>
            <person name="Antonio M."/>
            <person name="Oren A."/>
            <person name="Chaudhuri R.R."/>
            <person name="La Ragione R."/>
            <person name="Hildebrand F."/>
            <person name="Pallen M.J."/>
        </authorList>
    </citation>
    <scope>NUCLEOTIDE SEQUENCE</scope>
    <source>
        <strain evidence="1">ChiGjej3B3-5194</strain>
    </source>
</reference>
<comment type="caution">
    <text evidence="1">The sequence shown here is derived from an EMBL/GenBank/DDBJ whole genome shotgun (WGS) entry which is preliminary data.</text>
</comment>
<sequence>MSDKLRDIIDQMVRQDYATDTGRKMHARMQRIVIDGDASRGDMDIRAKISENPTLAQMFSPASRTEVPIAGTINGRFISRRIDRLFTDDENKRVYVLDYKTDTDRAAFHDKYVEQINEYKTLLRDIYPNYEIRGYILWLHDFSVEEI</sequence>
<dbReference type="SUPFAM" id="SSF52980">
    <property type="entry name" value="Restriction endonuclease-like"/>
    <property type="match status" value="1"/>
</dbReference>
<dbReference type="InterPro" id="IPR011335">
    <property type="entry name" value="Restrct_endonuc-II-like"/>
</dbReference>
<dbReference type="Gene3D" id="3.90.320.10">
    <property type="match status" value="1"/>
</dbReference>
<dbReference type="AlphaFoldDB" id="A0A9D1FFU0"/>
<protein>
    <recommendedName>
        <fullName evidence="3">PD-(D/E)XK endonuclease-like domain-containing protein</fullName>
    </recommendedName>
</protein>
<dbReference type="EMBL" id="DVJI01000012">
    <property type="protein sequence ID" value="HIS70984.1"/>
    <property type="molecule type" value="Genomic_DNA"/>
</dbReference>
<dbReference type="InterPro" id="IPR011604">
    <property type="entry name" value="PDDEXK-like_dom_sf"/>
</dbReference>